<organism evidence="8 10">
    <name type="scientific">Adineta steineri</name>
    <dbReference type="NCBI Taxonomy" id="433720"/>
    <lineage>
        <taxon>Eukaryota</taxon>
        <taxon>Metazoa</taxon>
        <taxon>Spiralia</taxon>
        <taxon>Gnathifera</taxon>
        <taxon>Rotifera</taxon>
        <taxon>Eurotatoria</taxon>
        <taxon>Bdelloidea</taxon>
        <taxon>Adinetida</taxon>
        <taxon>Adinetidae</taxon>
        <taxon>Adineta</taxon>
    </lineage>
</organism>
<evidence type="ECO:0000259" key="5">
    <source>
        <dbReference type="Pfam" id="PF16188"/>
    </source>
</evidence>
<dbReference type="Proteomes" id="UP000663881">
    <property type="component" value="Unassembled WGS sequence"/>
</dbReference>
<dbReference type="EMBL" id="CAJOBB010000320">
    <property type="protein sequence ID" value="CAF3649925.1"/>
    <property type="molecule type" value="Genomic_DNA"/>
</dbReference>
<protein>
    <recommendedName>
        <fullName evidence="11">Xaa-Pro aminopeptidase</fullName>
    </recommendedName>
</protein>
<dbReference type="Pfam" id="PF00557">
    <property type="entry name" value="Peptidase_M24"/>
    <property type="match status" value="1"/>
</dbReference>
<gene>
    <name evidence="7" type="ORF">IZO911_LOCUS11600</name>
    <name evidence="8" type="ORF">KXQ929_LOCUS7687</name>
    <name evidence="9" type="ORF">OKA104_LOCUS22476</name>
    <name evidence="6" type="ORF">VCS650_LOCUS8089</name>
</gene>
<dbReference type="OrthoDB" id="9995434at2759"/>
<dbReference type="Proteomes" id="UP000663868">
    <property type="component" value="Unassembled WGS sequence"/>
</dbReference>
<dbReference type="InterPro" id="IPR032416">
    <property type="entry name" value="Peptidase_M24_C"/>
</dbReference>
<feature type="domain" description="Peptidase M24" evidence="3">
    <location>
        <begin position="300"/>
        <end position="517"/>
    </location>
</feature>
<evidence type="ECO:0000313" key="10">
    <source>
        <dbReference type="Proteomes" id="UP000663868"/>
    </source>
</evidence>
<evidence type="ECO:0000256" key="1">
    <source>
        <dbReference type="ARBA" id="ARBA00022723"/>
    </source>
</evidence>
<evidence type="ECO:0000313" key="6">
    <source>
        <dbReference type="EMBL" id="CAF0878033.1"/>
    </source>
</evidence>
<dbReference type="Proteomes" id="UP000663891">
    <property type="component" value="Unassembled WGS sequence"/>
</dbReference>
<dbReference type="EMBL" id="CAJNON010000053">
    <property type="protein sequence ID" value="CAF0878033.1"/>
    <property type="molecule type" value="Genomic_DNA"/>
</dbReference>
<reference evidence="8" key="1">
    <citation type="submission" date="2021-02" db="EMBL/GenBank/DDBJ databases">
        <authorList>
            <person name="Nowell W R."/>
        </authorList>
    </citation>
    <scope>NUCLEOTIDE SEQUENCE</scope>
</reference>
<dbReference type="Gene3D" id="3.40.350.10">
    <property type="entry name" value="Creatinase/prolidase N-terminal domain"/>
    <property type="match status" value="2"/>
</dbReference>
<evidence type="ECO:0000313" key="7">
    <source>
        <dbReference type="EMBL" id="CAF0888764.1"/>
    </source>
</evidence>
<evidence type="ECO:0000259" key="4">
    <source>
        <dbReference type="Pfam" id="PF01321"/>
    </source>
</evidence>
<dbReference type="AlphaFoldDB" id="A0A818R1Y3"/>
<dbReference type="GO" id="GO:0004177">
    <property type="term" value="F:aminopeptidase activity"/>
    <property type="evidence" value="ECO:0007669"/>
    <property type="project" value="UniProtKB-ARBA"/>
</dbReference>
<evidence type="ECO:0000313" key="9">
    <source>
        <dbReference type="EMBL" id="CAF3868883.1"/>
    </source>
</evidence>
<dbReference type="SUPFAM" id="SSF55920">
    <property type="entry name" value="Creatinase/aminopeptidase"/>
    <property type="match status" value="1"/>
</dbReference>
<evidence type="ECO:0000313" key="8">
    <source>
        <dbReference type="EMBL" id="CAF3649925.1"/>
    </source>
</evidence>
<dbReference type="EMBL" id="CAJNOE010000087">
    <property type="protein sequence ID" value="CAF0888764.1"/>
    <property type="molecule type" value="Genomic_DNA"/>
</dbReference>
<feature type="domain" description="Peptidase M24 C-terminal" evidence="5">
    <location>
        <begin position="527"/>
        <end position="564"/>
    </location>
</feature>
<dbReference type="Pfam" id="PF01321">
    <property type="entry name" value="Creatinase_N"/>
    <property type="match status" value="1"/>
</dbReference>
<keyword evidence="2" id="KW-0378">Hydrolase</keyword>
<dbReference type="Proteomes" id="UP000663860">
    <property type="component" value="Unassembled WGS sequence"/>
</dbReference>
<proteinExistence type="predicted"/>
<dbReference type="InterPro" id="IPR000587">
    <property type="entry name" value="Creatinase_N"/>
</dbReference>
<dbReference type="PANTHER" id="PTHR43763:SF6">
    <property type="entry name" value="XAA-PRO AMINOPEPTIDASE 1"/>
    <property type="match status" value="1"/>
</dbReference>
<comment type="caution">
    <text evidence="8">The sequence shown here is derived from an EMBL/GenBank/DDBJ whole genome shotgun (WGS) entry which is preliminary data.</text>
</comment>
<dbReference type="PANTHER" id="PTHR43763">
    <property type="entry name" value="XAA-PRO AMINOPEPTIDASE 1"/>
    <property type="match status" value="1"/>
</dbReference>
<dbReference type="InterPro" id="IPR050422">
    <property type="entry name" value="X-Pro_aminopeptidase_P"/>
</dbReference>
<feature type="domain" description="Creatinase N-terminal" evidence="4">
    <location>
        <begin position="3"/>
        <end position="121"/>
    </location>
</feature>
<evidence type="ECO:0008006" key="11">
    <source>
        <dbReference type="Google" id="ProtNLM"/>
    </source>
</evidence>
<dbReference type="Pfam" id="PF16189">
    <property type="entry name" value="Creatinase_N_2"/>
    <property type="match status" value="1"/>
</dbReference>
<dbReference type="InterPro" id="IPR036005">
    <property type="entry name" value="Creatinase/aminopeptidase-like"/>
</dbReference>
<keyword evidence="1" id="KW-0479">Metal-binding</keyword>
<evidence type="ECO:0000259" key="3">
    <source>
        <dbReference type="Pfam" id="PF00557"/>
    </source>
</evidence>
<dbReference type="InterPro" id="IPR000994">
    <property type="entry name" value="Pept_M24"/>
</dbReference>
<dbReference type="Gene3D" id="3.90.230.10">
    <property type="entry name" value="Creatinase/methionine aminopeptidase superfamily"/>
    <property type="match status" value="1"/>
</dbReference>
<evidence type="ECO:0000256" key="2">
    <source>
        <dbReference type="ARBA" id="ARBA00022801"/>
    </source>
</evidence>
<dbReference type="GO" id="GO:0046872">
    <property type="term" value="F:metal ion binding"/>
    <property type="evidence" value="ECO:0007669"/>
    <property type="project" value="UniProtKB-KW"/>
</dbReference>
<sequence length="582" mass="68444">MNRLNTLRILMKEHECNAYLISDSDAHYTFYSLSREDRRINWITECQAQCGLALVTLNDIALFQVPPNYFLLAKNEINENNWLIVDDLVQWLYEHELKIDRICYDPRLTPFFVIQSFEKLKSKGYSLYPMLTTTNLIDAISINEKTFKEHTLTPIWSLDQTNFPGKTSEEKIFELRQNYLIDDNNQYTLITTAMDEIAWLLNLRANDMECNPFFYSFMIISTDQLILFTDNPYENLHYDIRPYNDFFSFLSTFENQNIWIDERTSMSVILNLLYPPKKIVRSPIQQMKEIKNSIELNGFKQCHYRDCAAVCETFDWLETSIKNKLKINEYDVMKYLENCQKQKDYYIGISFDTISANGINTSLVEYAPSIHSQYTINEDDIYYLDAGANYYDGTTDMTRTLHFGNPTVKQIQCYTLLLRAILSIEMKLFELNEKINGERIYKMLQEYLKDLDSSIKHISFGHGVSHGQGVIEGGISISDKYSLANQMDIKPGMVITLEPGIYYEGEWGIRIENVYSIEQNQSNQIYFNPLTLIPYEKKLVDFNYLTEQELIWIKNYHQRCLDNVNGGKWMKHQIEKFNLSQV</sequence>
<dbReference type="Pfam" id="PF16188">
    <property type="entry name" value="Peptidase_M24_C"/>
    <property type="match status" value="1"/>
</dbReference>
<dbReference type="EMBL" id="CAJOAY010001637">
    <property type="protein sequence ID" value="CAF3868883.1"/>
    <property type="molecule type" value="Genomic_DNA"/>
</dbReference>
<name>A0A818R1Y3_9BILA</name>
<dbReference type="InterPro" id="IPR029149">
    <property type="entry name" value="Creatin/AminoP/Spt16_N"/>
</dbReference>
<dbReference type="GO" id="GO:0005737">
    <property type="term" value="C:cytoplasm"/>
    <property type="evidence" value="ECO:0007669"/>
    <property type="project" value="UniProtKB-ARBA"/>
</dbReference>
<accession>A0A818R1Y3</accession>